<sequence length="137" mass="14779">MTRNLTRPLLTRLVPARLRHVWRDALSLLLALADRRTPASARLIGLAALLYTVSPVDLLPDSIPLVGYGDDLLVVPALLAFATRFLPADVLGHARTRADTFAAHRRWLVPAILGAALLLSVLLAVLLVRGAAGLLQN</sequence>
<keyword evidence="3 5" id="KW-1133">Transmembrane helix</keyword>
<keyword evidence="8" id="KW-1185">Reference proteome</keyword>
<organism evidence="7 8">
    <name type="scientific">Deinococcus aquiradiocola</name>
    <dbReference type="NCBI Taxonomy" id="393059"/>
    <lineage>
        <taxon>Bacteria</taxon>
        <taxon>Thermotogati</taxon>
        <taxon>Deinococcota</taxon>
        <taxon>Deinococci</taxon>
        <taxon>Deinococcales</taxon>
        <taxon>Deinococcaceae</taxon>
        <taxon>Deinococcus</taxon>
    </lineage>
</organism>
<accession>A0A917PM97</accession>
<protein>
    <recommendedName>
        <fullName evidence="6">DUF1232 domain-containing protein</fullName>
    </recommendedName>
</protein>
<dbReference type="RefSeq" id="WP_188964038.1">
    <property type="nucleotide sequence ID" value="NZ_BMOE01000011.1"/>
</dbReference>
<name>A0A917PM97_9DEIO</name>
<evidence type="ECO:0000256" key="1">
    <source>
        <dbReference type="ARBA" id="ARBA00004127"/>
    </source>
</evidence>
<feature type="domain" description="DUF1232" evidence="6">
    <location>
        <begin position="42"/>
        <end position="76"/>
    </location>
</feature>
<evidence type="ECO:0000256" key="3">
    <source>
        <dbReference type="ARBA" id="ARBA00022989"/>
    </source>
</evidence>
<dbReference type="Proteomes" id="UP000635726">
    <property type="component" value="Unassembled WGS sequence"/>
</dbReference>
<comment type="caution">
    <text evidence="7">The sequence shown here is derived from an EMBL/GenBank/DDBJ whole genome shotgun (WGS) entry which is preliminary data.</text>
</comment>
<evidence type="ECO:0000313" key="7">
    <source>
        <dbReference type="EMBL" id="GGJ83602.1"/>
    </source>
</evidence>
<feature type="transmembrane region" description="Helical" evidence="5">
    <location>
        <begin position="107"/>
        <end position="128"/>
    </location>
</feature>
<comment type="subcellular location">
    <subcellularLocation>
        <location evidence="1">Endomembrane system</location>
        <topology evidence="1">Multi-pass membrane protein</topology>
    </subcellularLocation>
</comment>
<gene>
    <name evidence="7" type="ORF">GCM10008939_29310</name>
</gene>
<dbReference type="InterPro" id="IPR010652">
    <property type="entry name" value="DUF1232"/>
</dbReference>
<evidence type="ECO:0000259" key="6">
    <source>
        <dbReference type="Pfam" id="PF06803"/>
    </source>
</evidence>
<reference evidence="7" key="2">
    <citation type="submission" date="2020-09" db="EMBL/GenBank/DDBJ databases">
        <authorList>
            <person name="Sun Q."/>
            <person name="Ohkuma M."/>
        </authorList>
    </citation>
    <scope>NUCLEOTIDE SEQUENCE</scope>
    <source>
        <strain evidence="7">JCM 14371</strain>
    </source>
</reference>
<dbReference type="GO" id="GO:0012505">
    <property type="term" value="C:endomembrane system"/>
    <property type="evidence" value="ECO:0007669"/>
    <property type="project" value="UniProtKB-SubCell"/>
</dbReference>
<keyword evidence="2 5" id="KW-0812">Transmembrane</keyword>
<evidence type="ECO:0000313" key="8">
    <source>
        <dbReference type="Proteomes" id="UP000635726"/>
    </source>
</evidence>
<evidence type="ECO:0000256" key="4">
    <source>
        <dbReference type="ARBA" id="ARBA00023136"/>
    </source>
</evidence>
<reference evidence="7" key="1">
    <citation type="journal article" date="2014" name="Int. J. Syst. Evol. Microbiol.">
        <title>Complete genome sequence of Corynebacterium casei LMG S-19264T (=DSM 44701T), isolated from a smear-ripened cheese.</title>
        <authorList>
            <consortium name="US DOE Joint Genome Institute (JGI-PGF)"/>
            <person name="Walter F."/>
            <person name="Albersmeier A."/>
            <person name="Kalinowski J."/>
            <person name="Ruckert C."/>
        </authorList>
    </citation>
    <scope>NUCLEOTIDE SEQUENCE</scope>
    <source>
        <strain evidence="7">JCM 14371</strain>
    </source>
</reference>
<evidence type="ECO:0000256" key="2">
    <source>
        <dbReference type="ARBA" id="ARBA00022692"/>
    </source>
</evidence>
<keyword evidence="4 5" id="KW-0472">Membrane</keyword>
<dbReference type="EMBL" id="BMOE01000011">
    <property type="protein sequence ID" value="GGJ83602.1"/>
    <property type="molecule type" value="Genomic_DNA"/>
</dbReference>
<dbReference type="AlphaFoldDB" id="A0A917PM97"/>
<evidence type="ECO:0000256" key="5">
    <source>
        <dbReference type="SAM" id="Phobius"/>
    </source>
</evidence>
<proteinExistence type="predicted"/>
<dbReference type="Pfam" id="PF06803">
    <property type="entry name" value="DUF1232"/>
    <property type="match status" value="1"/>
</dbReference>